<evidence type="ECO:0000313" key="3">
    <source>
        <dbReference type="EMBL" id="RXN37370.1"/>
    </source>
</evidence>
<gene>
    <name evidence="3" type="ORF">ROHU_002122</name>
    <name evidence="2" type="ORF">ROHU_014309</name>
</gene>
<dbReference type="Pfam" id="PF03732">
    <property type="entry name" value="Retrotrans_gag"/>
    <property type="match status" value="1"/>
</dbReference>
<keyword evidence="4" id="KW-1185">Reference proteome</keyword>
<evidence type="ECO:0000313" key="4">
    <source>
        <dbReference type="Proteomes" id="UP000290572"/>
    </source>
</evidence>
<dbReference type="EMBL" id="QBIY01005937">
    <property type="protein sequence ID" value="RXN37370.1"/>
    <property type="molecule type" value="Genomic_DNA"/>
</dbReference>
<name>A0A498NUN3_LABRO</name>
<sequence length="105" mass="11619">MIKVFDHSVFGHEVSQQLATLHQGRQTTADYAIEFHTLAATCEWNKPALKARFLEGLSREIKGGLVSRPGSTGERDNILPVSQDSYLTHCPSALWLCHPLLCGSQ</sequence>
<evidence type="ECO:0000259" key="1">
    <source>
        <dbReference type="Pfam" id="PF03732"/>
    </source>
</evidence>
<dbReference type="Proteomes" id="UP000290572">
    <property type="component" value="Unassembled WGS sequence"/>
</dbReference>
<proteinExistence type="predicted"/>
<comment type="caution">
    <text evidence="2">The sequence shown here is derived from an EMBL/GenBank/DDBJ whole genome shotgun (WGS) entry which is preliminary data.</text>
</comment>
<organism evidence="2 4">
    <name type="scientific">Labeo rohita</name>
    <name type="common">Indian major carp</name>
    <name type="synonym">Cyprinus rohita</name>
    <dbReference type="NCBI Taxonomy" id="84645"/>
    <lineage>
        <taxon>Eukaryota</taxon>
        <taxon>Metazoa</taxon>
        <taxon>Chordata</taxon>
        <taxon>Craniata</taxon>
        <taxon>Vertebrata</taxon>
        <taxon>Euteleostomi</taxon>
        <taxon>Actinopterygii</taxon>
        <taxon>Neopterygii</taxon>
        <taxon>Teleostei</taxon>
        <taxon>Ostariophysi</taxon>
        <taxon>Cypriniformes</taxon>
        <taxon>Cyprinidae</taxon>
        <taxon>Labeoninae</taxon>
        <taxon>Labeonini</taxon>
        <taxon>Labeo</taxon>
    </lineage>
</organism>
<protein>
    <submittedName>
        <fullName evidence="2">Retrotransposon-derived PEG10</fullName>
    </submittedName>
</protein>
<feature type="domain" description="Retrotransposon gag" evidence="1">
    <location>
        <begin position="4"/>
        <end position="58"/>
    </location>
</feature>
<evidence type="ECO:0000313" key="2">
    <source>
        <dbReference type="EMBL" id="RXN35309.1"/>
    </source>
</evidence>
<accession>A0A498NUN3</accession>
<dbReference type="AlphaFoldDB" id="A0A498NUN3"/>
<dbReference type="EMBL" id="QBIY01011128">
    <property type="protein sequence ID" value="RXN35309.1"/>
    <property type="molecule type" value="Genomic_DNA"/>
</dbReference>
<dbReference type="InterPro" id="IPR005162">
    <property type="entry name" value="Retrotrans_gag_dom"/>
</dbReference>
<reference evidence="2 4" key="1">
    <citation type="submission" date="2018-03" db="EMBL/GenBank/DDBJ databases">
        <title>Draft genome sequence of Rohu Carp (Labeo rohita).</title>
        <authorList>
            <person name="Das P."/>
            <person name="Kushwaha B."/>
            <person name="Joshi C.G."/>
            <person name="Kumar D."/>
            <person name="Nagpure N.S."/>
            <person name="Sahoo L."/>
            <person name="Das S.P."/>
            <person name="Bit A."/>
            <person name="Patnaik S."/>
            <person name="Meher P.K."/>
            <person name="Jayasankar P."/>
            <person name="Koringa P.G."/>
            <person name="Patel N.V."/>
            <person name="Hinsu A.T."/>
            <person name="Kumar R."/>
            <person name="Pandey M."/>
            <person name="Agarwal S."/>
            <person name="Srivastava S."/>
            <person name="Singh M."/>
            <person name="Iquebal M.A."/>
            <person name="Jaiswal S."/>
            <person name="Angadi U.B."/>
            <person name="Kumar N."/>
            <person name="Raza M."/>
            <person name="Shah T.M."/>
            <person name="Rai A."/>
            <person name="Jena J.K."/>
        </authorList>
    </citation>
    <scope>NUCLEOTIDE SEQUENCE [LARGE SCALE GENOMIC DNA]</scope>
    <source>
        <strain evidence="2">DASCIFA01</strain>
        <tissue evidence="2">Testis</tissue>
    </source>
</reference>